<accession>A0A2A9EDW1</accession>
<evidence type="ECO:0000313" key="1">
    <source>
        <dbReference type="EMBL" id="PFG37118.1"/>
    </source>
</evidence>
<sequence length="56" mass="6395">MSDETVVPEPERAAARFAELPERIDPDSYVEGVDVSDVPDPEFGRDPNKEWMLKYV</sequence>
<keyword evidence="2" id="KW-1185">Reference proteome</keyword>
<gene>
    <name evidence="1" type="ORF">ATL41_1866</name>
</gene>
<organism evidence="1 2">
    <name type="scientific">Flavimobilis soli</name>
    <dbReference type="NCBI Taxonomy" id="442709"/>
    <lineage>
        <taxon>Bacteria</taxon>
        <taxon>Bacillati</taxon>
        <taxon>Actinomycetota</taxon>
        <taxon>Actinomycetes</taxon>
        <taxon>Micrococcales</taxon>
        <taxon>Jonesiaceae</taxon>
        <taxon>Flavimobilis</taxon>
    </lineage>
</organism>
<comment type="caution">
    <text evidence="1">The sequence shown here is derived from an EMBL/GenBank/DDBJ whole genome shotgun (WGS) entry which is preliminary data.</text>
</comment>
<dbReference type="Proteomes" id="UP000221394">
    <property type="component" value="Unassembled WGS sequence"/>
</dbReference>
<protein>
    <submittedName>
        <fullName evidence="1">Uncharacterized protein</fullName>
    </submittedName>
</protein>
<proteinExistence type="predicted"/>
<dbReference type="EMBL" id="PDJH01000001">
    <property type="protein sequence ID" value="PFG37118.1"/>
    <property type="molecule type" value="Genomic_DNA"/>
</dbReference>
<name>A0A2A9EDW1_9MICO</name>
<reference evidence="1 2" key="1">
    <citation type="submission" date="2017-10" db="EMBL/GenBank/DDBJ databases">
        <title>Sequencing the genomes of 1000 actinobacteria strains.</title>
        <authorList>
            <person name="Klenk H.-P."/>
        </authorList>
    </citation>
    <scope>NUCLEOTIDE SEQUENCE [LARGE SCALE GENOMIC DNA]</scope>
    <source>
        <strain evidence="1 2">DSM 21574</strain>
    </source>
</reference>
<dbReference type="AlphaFoldDB" id="A0A2A9EDW1"/>
<evidence type="ECO:0000313" key="2">
    <source>
        <dbReference type="Proteomes" id="UP000221394"/>
    </source>
</evidence>
<dbReference type="OrthoDB" id="5195480at2"/>
<dbReference type="RefSeq" id="WP_098458208.1">
    <property type="nucleotide sequence ID" value="NZ_PDJH01000001.1"/>
</dbReference>